<sequence>MSEGENAPTIRAVDLFCGVGGLTYGLVQAGIEVVAGIDIDPACKYPYEANNKAKFIERDVNELSASDVAAMIGGADISMIAGCAPCQPFSTYSRSGRSKKRGDDWQLVETFGKLVKEVQPDLVTMENVPQLLDHPVFDQFLENLDGYSVEWSVVQAVRVGIPQTRKRLVLIASKLGADGLTLAQDTERVRTVREAIGRLRPIEAGESDPKDRLHVASRLSKTNLERIRHSKPGGTWRDWPDALQAACHRKSTGATYPSVYGRMSWDDASPTITTQCFGYGNGRFGHPEQDRAISLREAAILQTFPPKYKFVPPGEPVRFSVLGRLIGNAVPVRLGEVVGQTIVAHASRFRPPESRVGAERGTPGQEPRGDHLARS</sequence>
<dbReference type="InterPro" id="IPR031303">
    <property type="entry name" value="C5_meth_CS"/>
</dbReference>
<dbReference type="PANTHER" id="PTHR10629">
    <property type="entry name" value="CYTOSINE-SPECIFIC METHYLTRANSFERASE"/>
    <property type="match status" value="1"/>
</dbReference>
<dbReference type="EC" id="2.1.1.37" evidence="7"/>
<feature type="region of interest" description="Disordered" evidence="8">
    <location>
        <begin position="349"/>
        <end position="375"/>
    </location>
</feature>
<evidence type="ECO:0000256" key="6">
    <source>
        <dbReference type="RuleBase" id="RU000416"/>
    </source>
</evidence>
<dbReference type="PANTHER" id="PTHR10629:SF52">
    <property type="entry name" value="DNA (CYTOSINE-5)-METHYLTRANSFERASE 1"/>
    <property type="match status" value="1"/>
</dbReference>
<dbReference type="EMBL" id="JAKNCJ010000003">
    <property type="protein sequence ID" value="MCL6423356.1"/>
    <property type="molecule type" value="Genomic_DNA"/>
</dbReference>
<dbReference type="InterPro" id="IPR001525">
    <property type="entry name" value="C5_MeTfrase"/>
</dbReference>
<keyword evidence="10" id="KW-1185">Reference proteome</keyword>
<evidence type="ECO:0000256" key="2">
    <source>
        <dbReference type="ARBA" id="ARBA00022679"/>
    </source>
</evidence>
<dbReference type="RefSeq" id="WP_007926561.1">
    <property type="nucleotide sequence ID" value="NZ_JAKNCJ010000003.1"/>
</dbReference>
<proteinExistence type="inferred from homology"/>
<dbReference type="InterPro" id="IPR050390">
    <property type="entry name" value="C5-Methyltransferase"/>
</dbReference>
<evidence type="ECO:0000256" key="3">
    <source>
        <dbReference type="ARBA" id="ARBA00022691"/>
    </source>
</evidence>
<reference evidence="9" key="1">
    <citation type="submission" date="2022-02" db="EMBL/GenBank/DDBJ databases">
        <authorList>
            <person name="Lee M."/>
            <person name="Kim S.-J."/>
            <person name="Jung M.-Y."/>
        </authorList>
    </citation>
    <scope>NUCLEOTIDE SEQUENCE</scope>
    <source>
        <strain evidence="9">JHP9</strain>
    </source>
</reference>
<evidence type="ECO:0000256" key="1">
    <source>
        <dbReference type="ARBA" id="ARBA00022603"/>
    </source>
</evidence>
<keyword evidence="3 5" id="KW-0949">S-adenosyl-L-methionine</keyword>
<keyword evidence="2 5" id="KW-0808">Transferase</keyword>
<feature type="active site" evidence="5">
    <location>
        <position position="86"/>
    </location>
</feature>
<evidence type="ECO:0000256" key="5">
    <source>
        <dbReference type="PROSITE-ProRule" id="PRU01016"/>
    </source>
</evidence>
<dbReference type="InterPro" id="IPR018117">
    <property type="entry name" value="C5_DNA_meth_AS"/>
</dbReference>
<comment type="catalytic activity">
    <reaction evidence="7">
        <text>a 2'-deoxycytidine in DNA + S-adenosyl-L-methionine = a 5-methyl-2'-deoxycytidine in DNA + S-adenosyl-L-homocysteine + H(+)</text>
        <dbReference type="Rhea" id="RHEA:13681"/>
        <dbReference type="Rhea" id="RHEA-COMP:11369"/>
        <dbReference type="Rhea" id="RHEA-COMP:11370"/>
        <dbReference type="ChEBI" id="CHEBI:15378"/>
        <dbReference type="ChEBI" id="CHEBI:57856"/>
        <dbReference type="ChEBI" id="CHEBI:59789"/>
        <dbReference type="ChEBI" id="CHEBI:85452"/>
        <dbReference type="ChEBI" id="CHEBI:85454"/>
        <dbReference type="EC" id="2.1.1.37"/>
    </reaction>
</comment>
<keyword evidence="1 5" id="KW-0489">Methyltransferase</keyword>
<name>A0ABT0R0G1_9MICO</name>
<organism evidence="9 10">
    <name type="scientific">Brachybacterium equifaecis</name>
    <dbReference type="NCBI Taxonomy" id="2910770"/>
    <lineage>
        <taxon>Bacteria</taxon>
        <taxon>Bacillati</taxon>
        <taxon>Actinomycetota</taxon>
        <taxon>Actinomycetes</taxon>
        <taxon>Micrococcales</taxon>
        <taxon>Dermabacteraceae</taxon>
        <taxon>Brachybacterium</taxon>
    </lineage>
</organism>
<evidence type="ECO:0000313" key="10">
    <source>
        <dbReference type="Proteomes" id="UP001203761"/>
    </source>
</evidence>
<dbReference type="PROSITE" id="PS51679">
    <property type="entry name" value="SAM_MT_C5"/>
    <property type="match status" value="1"/>
</dbReference>
<evidence type="ECO:0000256" key="8">
    <source>
        <dbReference type="SAM" id="MobiDB-lite"/>
    </source>
</evidence>
<dbReference type="SUPFAM" id="SSF53335">
    <property type="entry name" value="S-adenosyl-L-methionine-dependent methyltransferases"/>
    <property type="match status" value="1"/>
</dbReference>
<dbReference type="Gene3D" id="3.90.120.10">
    <property type="entry name" value="DNA Methylase, subunit A, domain 2"/>
    <property type="match status" value="1"/>
</dbReference>
<evidence type="ECO:0000256" key="7">
    <source>
        <dbReference type="RuleBase" id="RU000417"/>
    </source>
</evidence>
<comment type="similarity">
    <text evidence="5 6">Belongs to the class I-like SAM-binding methyltransferase superfamily. C5-methyltransferase family.</text>
</comment>
<dbReference type="GO" id="GO:0032259">
    <property type="term" value="P:methylation"/>
    <property type="evidence" value="ECO:0007669"/>
    <property type="project" value="UniProtKB-KW"/>
</dbReference>
<dbReference type="Proteomes" id="UP001203761">
    <property type="component" value="Unassembled WGS sequence"/>
</dbReference>
<dbReference type="PROSITE" id="PS00095">
    <property type="entry name" value="C5_MTASE_2"/>
    <property type="match status" value="1"/>
</dbReference>
<dbReference type="PRINTS" id="PR00105">
    <property type="entry name" value="C5METTRFRASE"/>
</dbReference>
<evidence type="ECO:0000313" key="9">
    <source>
        <dbReference type="EMBL" id="MCL6423356.1"/>
    </source>
</evidence>
<dbReference type="GO" id="GO:0008168">
    <property type="term" value="F:methyltransferase activity"/>
    <property type="evidence" value="ECO:0007669"/>
    <property type="project" value="UniProtKB-KW"/>
</dbReference>
<comment type="caution">
    <text evidence="9">The sequence shown here is derived from an EMBL/GenBank/DDBJ whole genome shotgun (WGS) entry which is preliminary data.</text>
</comment>
<dbReference type="NCBIfam" id="TIGR00675">
    <property type="entry name" value="dcm"/>
    <property type="match status" value="1"/>
</dbReference>
<keyword evidence="4" id="KW-0680">Restriction system</keyword>
<accession>A0ABT0R0G1</accession>
<gene>
    <name evidence="9" type="ORF">Bequi_08150</name>
</gene>
<dbReference type="InterPro" id="IPR029063">
    <property type="entry name" value="SAM-dependent_MTases_sf"/>
</dbReference>
<protein>
    <recommendedName>
        <fullName evidence="7">Cytosine-specific methyltransferase</fullName>
        <ecNumber evidence="7">2.1.1.37</ecNumber>
    </recommendedName>
</protein>
<dbReference type="PROSITE" id="PS00094">
    <property type="entry name" value="C5_MTASE_1"/>
    <property type="match status" value="1"/>
</dbReference>
<dbReference type="Gene3D" id="3.40.50.150">
    <property type="entry name" value="Vaccinia Virus protein VP39"/>
    <property type="match status" value="1"/>
</dbReference>
<dbReference type="Pfam" id="PF00145">
    <property type="entry name" value="DNA_methylase"/>
    <property type="match status" value="1"/>
</dbReference>
<evidence type="ECO:0000256" key="4">
    <source>
        <dbReference type="ARBA" id="ARBA00022747"/>
    </source>
</evidence>